<dbReference type="PANTHER" id="PTHR22754:SF32">
    <property type="entry name" value="DISCO-INTERACTING PROTEIN 2"/>
    <property type="match status" value="1"/>
</dbReference>
<feature type="domain" description="AMP-binding enzyme C-terminal" evidence="6">
    <location>
        <begin position="498"/>
        <end position="607"/>
    </location>
</feature>
<dbReference type="KEGG" id="mhev:MHEL_59470"/>
<proteinExistence type="inferred from homology"/>
<name>A0A7I7TEP9_9MYCO</name>
<evidence type="ECO:0000256" key="1">
    <source>
        <dbReference type="ARBA" id="ARBA00006432"/>
    </source>
</evidence>
<dbReference type="InterPro" id="IPR042099">
    <property type="entry name" value="ANL_N_sf"/>
</dbReference>
<gene>
    <name evidence="7" type="ORF">MHEL_59470</name>
</gene>
<evidence type="ECO:0000256" key="2">
    <source>
        <dbReference type="ARBA" id="ARBA00022598"/>
    </source>
</evidence>
<dbReference type="EMBL" id="AP022596">
    <property type="protein sequence ID" value="BBY67704.1"/>
    <property type="molecule type" value="Genomic_DNA"/>
</dbReference>
<keyword evidence="8" id="KW-1185">Reference proteome</keyword>
<keyword evidence="4" id="KW-0443">Lipid metabolism</keyword>
<evidence type="ECO:0000259" key="6">
    <source>
        <dbReference type="Pfam" id="PF23024"/>
    </source>
</evidence>
<evidence type="ECO:0000259" key="5">
    <source>
        <dbReference type="Pfam" id="PF00501"/>
    </source>
</evidence>
<dbReference type="InterPro" id="IPR000873">
    <property type="entry name" value="AMP-dep_synth/lig_dom"/>
</dbReference>
<dbReference type="Pfam" id="PF00501">
    <property type="entry name" value="AMP-binding"/>
    <property type="match status" value="1"/>
</dbReference>
<dbReference type="Gene3D" id="3.30.300.30">
    <property type="match status" value="1"/>
</dbReference>
<dbReference type="PANTHER" id="PTHR22754">
    <property type="entry name" value="DISCO-INTERACTING PROTEIN 2 DIP2 -RELATED"/>
    <property type="match status" value="1"/>
</dbReference>
<organism evidence="7 8">
    <name type="scientific">Mycolicibacterium helvum</name>
    <dbReference type="NCBI Taxonomy" id="1534349"/>
    <lineage>
        <taxon>Bacteria</taxon>
        <taxon>Bacillati</taxon>
        <taxon>Actinomycetota</taxon>
        <taxon>Actinomycetes</taxon>
        <taxon>Mycobacteriales</taxon>
        <taxon>Mycobacteriaceae</taxon>
        <taxon>Mycolicibacterium</taxon>
    </lineage>
</organism>
<dbReference type="GO" id="GO:0016874">
    <property type="term" value="F:ligase activity"/>
    <property type="evidence" value="ECO:0007669"/>
    <property type="project" value="UniProtKB-KW"/>
</dbReference>
<keyword evidence="3" id="KW-0276">Fatty acid metabolism</keyword>
<dbReference type="CDD" id="cd05931">
    <property type="entry name" value="FAAL"/>
    <property type="match status" value="1"/>
</dbReference>
<evidence type="ECO:0000313" key="8">
    <source>
        <dbReference type="Proteomes" id="UP000467148"/>
    </source>
</evidence>
<comment type="similarity">
    <text evidence="1">Belongs to the ATP-dependent AMP-binding enzyme family.</text>
</comment>
<dbReference type="GO" id="GO:0071766">
    <property type="term" value="P:Actinobacterium-type cell wall biogenesis"/>
    <property type="evidence" value="ECO:0007669"/>
    <property type="project" value="UniProtKB-ARBA"/>
</dbReference>
<dbReference type="FunFam" id="3.40.50.12780:FF:000013">
    <property type="entry name" value="Long-chain-fatty-acid--AMP ligase FadD32"/>
    <property type="match status" value="1"/>
</dbReference>
<dbReference type="NCBIfam" id="NF009124">
    <property type="entry name" value="PRK12476.1"/>
    <property type="match status" value="1"/>
</dbReference>
<dbReference type="AlphaFoldDB" id="A0A7I7TEP9"/>
<dbReference type="InterPro" id="IPR040097">
    <property type="entry name" value="FAAL/FAAC"/>
</dbReference>
<reference evidence="7 8" key="1">
    <citation type="journal article" date="2019" name="Emerg. Microbes Infect.">
        <title>Comprehensive subspecies identification of 175 nontuberculous mycobacteria species based on 7547 genomic profiles.</title>
        <authorList>
            <person name="Matsumoto Y."/>
            <person name="Kinjo T."/>
            <person name="Motooka D."/>
            <person name="Nabeya D."/>
            <person name="Jung N."/>
            <person name="Uechi K."/>
            <person name="Horii T."/>
            <person name="Iida T."/>
            <person name="Fujita J."/>
            <person name="Nakamura S."/>
        </authorList>
    </citation>
    <scope>NUCLEOTIDE SEQUENCE [LARGE SCALE GENOMIC DNA]</scope>
    <source>
        <strain evidence="7 8">JCM 30396</strain>
    </source>
</reference>
<sequence length="613" mass="65878">MNRGTLANSGQGTRLKLEDYLDADGNIVLPPGLTLMTFLDHNVLEFGDSVVYRYLDYDHDSTGNAVELTWRELGARLRAVAARLQQVTQPGDRVAILAPQGIDYVVGFFGAIQAGTIAVPLFAPELPGHGERLEAVMSDAQPSVVLTTTAAADRVRSFLRTSPRSQRPRVIALDALPESVGATFTPARLQSSDLAYLQYTSGSTRTPAGVEITHRAVLTNVAQMIISVGLDFDTTSVSWLPLFHDMGLLMIMFPAMFGGHLTLMSPTAFVRRPHRWIKELAVEAQYGRTFAAAPNFAFELAAQRGLPPRGEDLDLSNVAGLINGSEPVNIDSINTFNDVFAPYGLPPTAVKPSYGMAEATLFVSTIGAEDQARATYLDRTELGAGRAVRVPPDAPNAVPQVSCGRVARSQWAAIVDPVSEVELPDGQVGEIWLHGDNIGRGYWGRDVETERSFRNKLQVRLESGSHADGAPAEATWFRTGDMGVHLDGQLYITGRIKDLVIIDGRNHYPQDIEATVAAASPAVRTGFVAAFSVPAAEGAGERLVIVAERAPGAGKAEPGPIVEVIRAAVSRQHALPVADVRMVAAGTIPRTTSGKLARRACRDEYLAGVYGPR</sequence>
<dbReference type="GO" id="GO:0006633">
    <property type="term" value="P:fatty acid biosynthetic process"/>
    <property type="evidence" value="ECO:0007669"/>
    <property type="project" value="TreeGrafter"/>
</dbReference>
<dbReference type="RefSeq" id="WP_163751637.1">
    <property type="nucleotide sequence ID" value="NZ_AP022596.1"/>
</dbReference>
<protein>
    <submittedName>
        <fullName evidence="7">Nitrate ABC transporter substrate-binding protein</fullName>
    </submittedName>
</protein>
<dbReference type="Gene3D" id="3.40.50.12780">
    <property type="entry name" value="N-terminal domain of ligase-like"/>
    <property type="match status" value="1"/>
</dbReference>
<dbReference type="GO" id="GO:0070566">
    <property type="term" value="F:adenylyltransferase activity"/>
    <property type="evidence" value="ECO:0007669"/>
    <property type="project" value="TreeGrafter"/>
</dbReference>
<accession>A0A7I7TEP9</accession>
<dbReference type="Pfam" id="PF23024">
    <property type="entry name" value="AMP-dom_DIP2-like"/>
    <property type="match status" value="1"/>
</dbReference>
<keyword evidence="2" id="KW-0436">Ligase</keyword>
<evidence type="ECO:0000313" key="7">
    <source>
        <dbReference type="EMBL" id="BBY67704.1"/>
    </source>
</evidence>
<dbReference type="GO" id="GO:0005886">
    <property type="term" value="C:plasma membrane"/>
    <property type="evidence" value="ECO:0007669"/>
    <property type="project" value="TreeGrafter"/>
</dbReference>
<evidence type="ECO:0000256" key="4">
    <source>
        <dbReference type="ARBA" id="ARBA00023098"/>
    </source>
</evidence>
<evidence type="ECO:0000256" key="3">
    <source>
        <dbReference type="ARBA" id="ARBA00022832"/>
    </source>
</evidence>
<dbReference type="SUPFAM" id="SSF56801">
    <property type="entry name" value="Acetyl-CoA synthetase-like"/>
    <property type="match status" value="1"/>
</dbReference>
<dbReference type="InterPro" id="IPR045851">
    <property type="entry name" value="AMP-bd_C_sf"/>
</dbReference>
<dbReference type="Proteomes" id="UP000467148">
    <property type="component" value="Chromosome"/>
</dbReference>
<dbReference type="InterPro" id="IPR025110">
    <property type="entry name" value="AMP-bd_C"/>
</dbReference>
<feature type="domain" description="AMP-dependent synthetase/ligase" evidence="5">
    <location>
        <begin position="46"/>
        <end position="443"/>
    </location>
</feature>